<dbReference type="InterPro" id="IPR035697">
    <property type="entry name" value="RNAP_III_RPC1_N"/>
</dbReference>
<dbReference type="FunFam" id="4.10.860.120:FF:000004">
    <property type="entry name" value="DNA-directed RNA polymerase subunit"/>
    <property type="match status" value="1"/>
</dbReference>
<evidence type="ECO:0000256" key="32">
    <source>
        <dbReference type="SAM" id="Phobius"/>
    </source>
</evidence>
<keyword evidence="35" id="KW-1185">Reference proteome</keyword>
<evidence type="ECO:0000256" key="13">
    <source>
        <dbReference type="ARBA" id="ARBA00022833"/>
    </source>
</evidence>
<dbReference type="Gene3D" id="3.30.1490.180">
    <property type="entry name" value="RNA polymerase ii"/>
    <property type="match status" value="1"/>
</dbReference>
<evidence type="ECO:0000256" key="14">
    <source>
        <dbReference type="ARBA" id="ARBA00022842"/>
    </source>
</evidence>
<evidence type="ECO:0000256" key="16">
    <source>
        <dbReference type="ARBA" id="ARBA00023157"/>
    </source>
</evidence>
<comment type="catalytic activity">
    <reaction evidence="20">
        <text>Release of a C-terminal dipeptide, oligopeptide-|-Xaa-Yaa, when Xaa is not Pro, and Yaa is neither Asp nor Glu. Thus, conversion of angiotensin I to angiotensin II, with increase in vasoconstrictor activity, but no action on angiotensin II.</text>
        <dbReference type="EC" id="3.4.15.1"/>
    </reaction>
</comment>
<keyword evidence="10 25" id="KW-0479">Metal-binding</keyword>
<dbReference type="SUPFAM" id="SSF55486">
    <property type="entry name" value="Metalloproteases ('zincins'), catalytic domain"/>
    <property type="match status" value="1"/>
</dbReference>
<feature type="binding site" evidence="25">
    <location>
        <position position="514"/>
    </location>
    <ligand>
        <name>Zn(2+)</name>
        <dbReference type="ChEBI" id="CHEBI:29105"/>
        <label>1</label>
        <note>catalytic</note>
    </ligand>
</feature>
<keyword evidence="6" id="KW-0121">Carboxypeptidase</keyword>
<evidence type="ECO:0000256" key="28">
    <source>
        <dbReference type="PIRSR" id="PIRSR601548-8"/>
    </source>
</evidence>
<evidence type="ECO:0000256" key="12">
    <source>
        <dbReference type="ARBA" id="ARBA00022801"/>
    </source>
</evidence>
<organism evidence="34 35">
    <name type="scientific">Frieseomelitta varia</name>
    <dbReference type="NCBI Taxonomy" id="561572"/>
    <lineage>
        <taxon>Eukaryota</taxon>
        <taxon>Metazoa</taxon>
        <taxon>Ecdysozoa</taxon>
        <taxon>Arthropoda</taxon>
        <taxon>Hexapoda</taxon>
        <taxon>Insecta</taxon>
        <taxon>Pterygota</taxon>
        <taxon>Neoptera</taxon>
        <taxon>Endopterygota</taxon>
        <taxon>Hymenoptera</taxon>
        <taxon>Apocrita</taxon>
        <taxon>Aculeata</taxon>
        <taxon>Apoidea</taxon>
        <taxon>Anthophila</taxon>
        <taxon>Apidae</taxon>
        <taxon>Frieseomelitta</taxon>
    </lineage>
</organism>
<dbReference type="GO" id="GO:0005654">
    <property type="term" value="C:nucleoplasm"/>
    <property type="evidence" value="ECO:0007669"/>
    <property type="project" value="UniProtKB-ARBA"/>
</dbReference>
<comment type="catalytic activity">
    <reaction evidence="30">
        <text>RNA(n) + a ribonucleoside 5'-triphosphate = RNA(n+1) + diphosphate</text>
        <dbReference type="Rhea" id="RHEA:21248"/>
        <dbReference type="Rhea" id="RHEA-COMP:14527"/>
        <dbReference type="Rhea" id="RHEA-COMP:17342"/>
        <dbReference type="ChEBI" id="CHEBI:33019"/>
        <dbReference type="ChEBI" id="CHEBI:61557"/>
        <dbReference type="ChEBI" id="CHEBI:140395"/>
        <dbReference type="EC" id="2.7.7.6"/>
    </reaction>
</comment>
<comment type="cofactor">
    <cofactor evidence="1">
        <name>Zn(2+)</name>
        <dbReference type="ChEBI" id="CHEBI:29105"/>
    </cofactor>
</comment>
<evidence type="ECO:0000256" key="26">
    <source>
        <dbReference type="PIRSR" id="PIRSR601548-4"/>
    </source>
</evidence>
<evidence type="ECO:0000256" key="2">
    <source>
        <dbReference type="ARBA" id="ARBA00004123"/>
    </source>
</evidence>
<evidence type="ECO:0000256" key="20">
    <source>
        <dbReference type="ARBA" id="ARBA00036868"/>
    </source>
</evidence>
<evidence type="ECO:0000256" key="27">
    <source>
        <dbReference type="PIRSR" id="PIRSR601548-5"/>
    </source>
</evidence>
<dbReference type="InterPro" id="IPR007080">
    <property type="entry name" value="RNA_pol_Rpb1_1"/>
</dbReference>
<keyword evidence="14" id="KW-0460">Magnesium</keyword>
<keyword evidence="31" id="KW-0175">Coiled coil</keyword>
<evidence type="ECO:0000256" key="17">
    <source>
        <dbReference type="ARBA" id="ARBA00023163"/>
    </source>
</evidence>
<feature type="active site" description="Proton donor 1" evidence="21">
    <location>
        <position position="644"/>
    </location>
</feature>
<keyword evidence="32" id="KW-0812">Transmembrane</keyword>
<dbReference type="GO" id="GO:0003899">
    <property type="term" value="F:DNA-directed RNA polymerase activity"/>
    <property type="evidence" value="ECO:0007669"/>
    <property type="project" value="UniProtKB-EC"/>
</dbReference>
<name>A0A833S2L9_9HYME</name>
<feature type="binding site" evidence="28">
    <location>
        <position position="510"/>
    </location>
    <ligand>
        <name>Zn(2+)</name>
        <dbReference type="ChEBI" id="CHEBI:29105"/>
        <label>2</label>
        <note>catalytic</note>
    </ligand>
</feature>
<evidence type="ECO:0000256" key="11">
    <source>
        <dbReference type="ARBA" id="ARBA00022729"/>
    </source>
</evidence>
<evidence type="ECO:0000256" key="29">
    <source>
        <dbReference type="PROSITE-ProRule" id="PRU01355"/>
    </source>
</evidence>
<dbReference type="FunFam" id="2.40.40.20:FF:000019">
    <property type="entry name" value="DNA-directed RNA polymerase II subunit RPB1"/>
    <property type="match status" value="1"/>
</dbReference>
<dbReference type="GO" id="GO:0000428">
    <property type="term" value="C:DNA-directed RNA polymerase complex"/>
    <property type="evidence" value="ECO:0007669"/>
    <property type="project" value="UniProtKB-KW"/>
</dbReference>
<dbReference type="InterPro" id="IPR007083">
    <property type="entry name" value="RNA_pol_Rpb1_4"/>
</dbReference>
<dbReference type="Pfam" id="PF05000">
    <property type="entry name" value="RNA_pol_Rpb1_4"/>
    <property type="match status" value="1"/>
</dbReference>
<evidence type="ECO:0000256" key="1">
    <source>
        <dbReference type="ARBA" id="ARBA00001947"/>
    </source>
</evidence>
<dbReference type="Gene3D" id="1.10.274.100">
    <property type="entry name" value="RNA polymerase Rpb1, domain 3"/>
    <property type="match status" value="1"/>
</dbReference>
<dbReference type="Pfam" id="PF04998">
    <property type="entry name" value="RNA_pol_Rpb1_5"/>
    <property type="match status" value="1"/>
</dbReference>
<keyword evidence="32" id="KW-1133">Transmembrane helix</keyword>
<dbReference type="CDD" id="cd06461">
    <property type="entry name" value="M2_ACE"/>
    <property type="match status" value="1"/>
</dbReference>
<dbReference type="InterPro" id="IPR038120">
    <property type="entry name" value="Rpb1_funnel_sf"/>
</dbReference>
<evidence type="ECO:0000256" key="31">
    <source>
        <dbReference type="SAM" id="Coils"/>
    </source>
</evidence>
<dbReference type="EMBL" id="WNWW01000552">
    <property type="protein sequence ID" value="KAF3423620.1"/>
    <property type="molecule type" value="Genomic_DNA"/>
</dbReference>
<dbReference type="InterPro" id="IPR042102">
    <property type="entry name" value="RNA_pol_Rpb1_3_sf"/>
</dbReference>
<sequence length="2103" mass="238133">MPVQLLDPVACRKLVIARATDFNYYLFYLAIMNYIFHFNTILMVFRNLWDPLRELIAYNQLPKWVPQVTKHPKRVSGTVEFSSYATSQSKHKNSHKSSSTINLLIFKFTKFTKLQRKFHRLLVAVLVTVAWGIPTPEDASNAAADSEQDLQRAKEFLEQLNKEYGEWNNKYTLANWAYAANLTEENLGKKLNVSAEVARYFKSAWEKVNEYPWKDIKDSRIRRQFKKFSVLGRSALPEDRYQEYEKIVSDMENIYSTAKICDYKNRSRCDLALEPELTEILMKSRDPEELKYIWVEWRRATGEKVKSLYPKYVELSNLAATLNNFSDNAAYWLKDYEADDFPEQIEALWQQLKPLYLQLHAYVRRELRKKYGENVVSKDGPIPAHLLGNMWAQTWTNIADFAIPYPGKQMPDVTHAMIKQGLISTSPFNFCTNDSSGYNATTIFRVAEDFFTSINLTAMPDLFWQRSVLEKPKDRELICHASAWDFYDGKDFRIKQCTRVNMEDLLTAHHEMGHVEYYLQYRDQPNVFKEGANPGFHEAVGDVISLSASTPSHLKAIKLLDDDSTDTEANINHLFLKGLEKIVFLPFAYMMDKWRWNVFQGQVTSDNYNCNCIIAKWDLAEEFQGIEAPVDRSEDDFDPGAKYHIIADVEYMRYFVSFVVQFQFHKALCVEAKQYDPQNPNSKLLHECDIYNNTAAGNLLKNMLELGSSKPWQDAMERITGQKNMESAGLLEYFKPLTDWLTAENKKTNEYIGWKPRARRISHVSFGVDSRHNMERQAHIHVVAKNLYNQDVEHTPVPYGVLDKRMGTCNNTTNCASCGKTLSECIGHFGYIDLELPVFHVGYFKCIIGILQTICKNCSHVLLSKADKRNYLAKVLNPNLGYLVRKALRKQILDKTKKVTVCQHCGALNGNVKKSSLLKIVHEKYKAKKKIDTIVQEKLAEYSNVLEDNKALEGILQSGLVNILNPLEVQSILEKIPESDIPLLMMNTECALPKDLILTRIPVPPICIRPSVVSDIKAGTTEDHLTMKLSEIVFINNKHRQSGAKVQMYSEDWEFLQLHCALYINSEMSGIPANMQPKKSGRGLVQRLKGKQGRFRGNLSGKRVDFSSRTVISPDPNLRIEQVGVPIHVAKILTYPEKVNPSNIELMRKLVRNGPDIHPGANFVQQGKTQFKKFLRYGNRQKIAEDLQYGDIVERHLRDDDVVLFNRQPSLHKLSIMAHKAKVLEHRTFRFNECVCTPYNADFDGDEMNLHLPQTEEARAEALILMGNKSNLVTPRNGELLIAATQDFITGGYLLTQKDMFLNKAQANALAGCLLAGPDIAMSINLPQPAILKPTMLWTGKQIFSLILKPNNTCNIKANLKTKGRAYTANEELCINDSCAIIVKVMQIADVIIRNSELLAGTMDKSTLGSGSKQNIFYILLRDWGEDIATTAMWRLARLASFFLMNRGFSIGIGDVTPGQTLLKAKEELLNAGYSKCTEYIRQMEEGRLICQPGCSEEETLEAMILKELSVIRDHAGKACLKELHPSNSPLIMALSGSKGSFINISQMIACVGQQAISGHRVPNGFEDRALPHFERHSKIPAAKGFVENSFYSGLTPTEFFFHTMGGREGLVDTAVKTAETGYMQRRLVKSLEDLCLHYDMTVRNSVGDIVQILYGGDGLDPTYMEGKDCPVDYKRILDHVRAKSPCKNEEPLDGPDIIKATFELLNSKDYECLSEEFKQELSTFLKSVGRKIVRLRHNTPLNIPVIFQLERLTVSQLVEFIHTCKEKYMKAKIEPGTAVGALAAQSIGEPGTQMTLKTFHFAGVASMNITQGVPRIKEIINANPKISTPIITAALENDTDPEFARKVKGRIEKTTLGEVTEYIEEVYLPDDCFLLIKLDIDRIKLLKLEVDVNSIRYSICTSKLKLTPKLVTVRGDSIITVNPNKTKYSLNTGLSLLKEMIPNIVVKGLPSVSRAVIHNDDSSGKTKYKLFVEGDNMREVMATPGVLGKNTTSNNTIEVFKTLGIEAARATIMTEIKLVMENHGMSIDRRHPMLVADLMTSRGEVLGITRQGLAKMKESVLNLASFEKTADHLFDAAYYGQKDVICGVSESIIMGIPVPKRI</sequence>
<dbReference type="Gene3D" id="2.40.40.20">
    <property type="match status" value="1"/>
</dbReference>
<dbReference type="GO" id="GO:0006351">
    <property type="term" value="P:DNA-templated transcription"/>
    <property type="evidence" value="ECO:0007669"/>
    <property type="project" value="InterPro"/>
</dbReference>
<comment type="similarity">
    <text evidence="4 29">Belongs to the peptidase M2 family.</text>
</comment>
<evidence type="ECO:0000256" key="19">
    <source>
        <dbReference type="ARBA" id="ARBA00023242"/>
    </source>
</evidence>
<dbReference type="Gene3D" id="6.10.250.2940">
    <property type="match status" value="1"/>
</dbReference>
<keyword evidence="19" id="KW-0539">Nucleus</keyword>
<dbReference type="GO" id="GO:0008241">
    <property type="term" value="F:peptidyl-dipeptidase activity"/>
    <property type="evidence" value="ECO:0007669"/>
    <property type="project" value="UniProtKB-EC"/>
</dbReference>
<feature type="glycosylation site" description="N-linked (GlcNAc...) asparagine; partial" evidence="22">
    <location>
        <position position="724"/>
    </location>
</feature>
<dbReference type="Gene3D" id="1.10.132.30">
    <property type="match status" value="1"/>
</dbReference>
<feature type="active site" description="Proton donor 2" evidence="23">
    <location>
        <position position="644"/>
    </location>
</feature>
<comment type="caution">
    <text evidence="29">Lacks conserved residue(s) required for the propagation of feature annotation.</text>
</comment>
<dbReference type="Pfam" id="PF04997">
    <property type="entry name" value="RNA_pol_Rpb1_1"/>
    <property type="match status" value="1"/>
</dbReference>
<feature type="glycosylation site" description="N-linked (GlcNAc...) asparagine; partial" evidence="22">
    <location>
        <position position="265"/>
    </location>
</feature>
<comment type="subcellular location">
    <subcellularLocation>
        <location evidence="2">Nucleus</location>
    </subcellularLocation>
</comment>
<dbReference type="FunFam" id="1.10.1370.30:FF:000004">
    <property type="entry name" value="Angiotensin-converting enzyme"/>
    <property type="match status" value="1"/>
</dbReference>
<dbReference type="PRINTS" id="PR00791">
    <property type="entry name" value="PEPDIPTASEA"/>
</dbReference>
<dbReference type="CDD" id="cd02736">
    <property type="entry name" value="RNAP_III_Rpc1_C"/>
    <property type="match status" value="1"/>
</dbReference>
<evidence type="ECO:0000256" key="4">
    <source>
        <dbReference type="ARBA" id="ARBA00008139"/>
    </source>
</evidence>
<dbReference type="FunFam" id="3.30.1490.180:FF:000002">
    <property type="entry name" value="DNA-directed RNA polymerase subunit"/>
    <property type="match status" value="1"/>
</dbReference>
<dbReference type="InterPro" id="IPR015700">
    <property type="entry name" value="RPC1"/>
</dbReference>
<evidence type="ECO:0000256" key="3">
    <source>
        <dbReference type="ARBA" id="ARBA00006460"/>
    </source>
</evidence>
<keyword evidence="9 30" id="KW-0548">Nucleotidyltransferase</keyword>
<dbReference type="Proteomes" id="UP000655588">
    <property type="component" value="Unassembled WGS sequence"/>
</dbReference>
<dbReference type="InterPro" id="IPR044893">
    <property type="entry name" value="RNA_pol_Rpb1_clamp_domain"/>
</dbReference>
<dbReference type="Gene3D" id="6.20.50.80">
    <property type="match status" value="1"/>
</dbReference>
<dbReference type="PROSITE" id="PS52011">
    <property type="entry name" value="PEPTIDASE_M2"/>
    <property type="match status" value="1"/>
</dbReference>
<evidence type="ECO:0000256" key="30">
    <source>
        <dbReference type="RuleBase" id="RU004279"/>
    </source>
</evidence>
<dbReference type="Gene3D" id="4.10.860.120">
    <property type="entry name" value="RNA polymerase II, clamp domain"/>
    <property type="match status" value="1"/>
</dbReference>
<accession>A0A833S2L9</accession>
<dbReference type="Gene3D" id="1.10.150.390">
    <property type="match status" value="1"/>
</dbReference>
<feature type="glycosylation site" description="N-linked (GlcNAc...) asparagine" evidence="22">
    <location>
        <position position="181"/>
    </location>
</feature>
<feature type="coiled-coil region" evidence="31">
    <location>
        <begin position="143"/>
        <end position="170"/>
    </location>
</feature>
<keyword evidence="17 30" id="KW-0804">Transcription</keyword>
<dbReference type="FunFam" id="1.10.274.100:FF:000003">
    <property type="entry name" value="DNA-directed RNA polymerase subunit"/>
    <property type="match status" value="1"/>
</dbReference>
<dbReference type="InterPro" id="IPR000722">
    <property type="entry name" value="RNA_pol_asu"/>
</dbReference>
<keyword evidence="12" id="KW-0378">Hydrolase</keyword>
<comment type="caution">
    <text evidence="34">The sequence shown here is derived from an EMBL/GenBank/DDBJ whole genome shotgun (WGS) entry which is preliminary data.</text>
</comment>
<dbReference type="InterPro" id="IPR007066">
    <property type="entry name" value="RNA_pol_Rpb1_3"/>
</dbReference>
<proteinExistence type="inferred from homology"/>
<evidence type="ECO:0000256" key="10">
    <source>
        <dbReference type="ARBA" id="ARBA00022723"/>
    </source>
</evidence>
<keyword evidence="8 30" id="KW-0808">Transferase</keyword>
<dbReference type="GO" id="GO:0003677">
    <property type="term" value="F:DNA binding"/>
    <property type="evidence" value="ECO:0007669"/>
    <property type="project" value="InterPro"/>
</dbReference>
<feature type="glycosylation site" description="N-linked (GlcNAc...) asparagine" evidence="27">
    <location>
        <position position="439"/>
    </location>
</feature>
<gene>
    <name evidence="34" type="ORF">E2986_12478</name>
</gene>
<feature type="disulfide bond" evidence="26">
    <location>
        <begin position="669"/>
        <end position="688"/>
    </location>
</feature>
<evidence type="ECO:0000256" key="18">
    <source>
        <dbReference type="ARBA" id="ARBA00023180"/>
    </source>
</evidence>
<evidence type="ECO:0000256" key="15">
    <source>
        <dbReference type="ARBA" id="ARBA00023049"/>
    </source>
</evidence>
<feature type="binding site" evidence="24">
    <location>
        <position position="653"/>
    </location>
    <ligand>
        <name>chloride</name>
        <dbReference type="ChEBI" id="CHEBI:17996"/>
        <label>1</label>
    </ligand>
</feature>
<keyword evidence="16 26" id="KW-1015">Disulfide bond</keyword>
<evidence type="ECO:0000256" key="24">
    <source>
        <dbReference type="PIRSR" id="PIRSR601548-2"/>
    </source>
</evidence>
<evidence type="ECO:0000256" key="6">
    <source>
        <dbReference type="ARBA" id="ARBA00022645"/>
    </source>
</evidence>
<evidence type="ECO:0000256" key="22">
    <source>
        <dbReference type="PIRSR" id="PIRSR601548-10"/>
    </source>
</evidence>
<evidence type="ECO:0000256" key="5">
    <source>
        <dbReference type="ARBA" id="ARBA00022478"/>
    </source>
</evidence>
<keyword evidence="5 30" id="KW-0240">DNA-directed RNA polymerase</keyword>
<dbReference type="FunFam" id="1.10.132.30:FF:000001">
    <property type="entry name" value="DNA-directed RNA polymerase subunit"/>
    <property type="match status" value="1"/>
</dbReference>
<evidence type="ECO:0000256" key="9">
    <source>
        <dbReference type="ARBA" id="ARBA00022695"/>
    </source>
</evidence>
<keyword evidence="32" id="KW-0472">Membrane</keyword>
<comment type="similarity">
    <text evidence="3 30">Belongs to the RNA polymerase beta' chain family.</text>
</comment>
<dbReference type="SUPFAM" id="SSF64484">
    <property type="entry name" value="beta and beta-prime subunits of DNA dependent RNA-polymerase"/>
    <property type="match status" value="1"/>
</dbReference>
<keyword evidence="11" id="KW-0732">Signal</keyword>
<reference evidence="34" key="1">
    <citation type="submission" date="2019-11" db="EMBL/GenBank/DDBJ databases">
        <title>The nuclear and mitochondrial genomes of Frieseomelitta varia - a highly eusocial stingless bee (Meliponini) with a permanently sterile worker caste.</title>
        <authorList>
            <person name="Freitas F.C.P."/>
            <person name="Lourenco A.P."/>
            <person name="Nunes F.M.F."/>
            <person name="Paschoal A.R."/>
            <person name="Abreu F.C.P."/>
            <person name="Barbin F.O."/>
            <person name="Bataglia L."/>
            <person name="Cardoso-Junior C.A.M."/>
            <person name="Cervoni M.S."/>
            <person name="Silva S.R."/>
            <person name="Dalarmi F."/>
            <person name="Del Lama M.A."/>
            <person name="Depintor T.S."/>
            <person name="Ferreira K.M."/>
            <person name="Goria P.S."/>
            <person name="Jaskot M.C."/>
            <person name="Lago D.C."/>
            <person name="Luna-Lucena D."/>
            <person name="Moda L.M."/>
            <person name="Nascimento L."/>
            <person name="Pedrino M."/>
            <person name="Rabico F.O."/>
            <person name="Sanches F.C."/>
            <person name="Santos D.E."/>
            <person name="Santos C.G."/>
            <person name="Vieira J."/>
            <person name="Lopes T.F."/>
            <person name="Barchuk A.R."/>
            <person name="Hartfelder K."/>
            <person name="Simoes Z.L.P."/>
            <person name="Bitondi M.M.G."/>
            <person name="Pinheiro D.G."/>
        </authorList>
    </citation>
    <scope>NUCLEOTIDE SEQUENCE</scope>
    <source>
        <strain evidence="34">USP_RPSP 00005682</strain>
        <tissue evidence="34">Whole individual</tissue>
    </source>
</reference>
<dbReference type="Pfam" id="PF00623">
    <property type="entry name" value="RNA_pol_Rpb1_2"/>
    <property type="match status" value="1"/>
</dbReference>
<dbReference type="Pfam" id="PF04983">
    <property type="entry name" value="RNA_pol_Rpb1_3"/>
    <property type="match status" value="1"/>
</dbReference>
<keyword evidence="15" id="KW-0482">Metalloprotease</keyword>
<dbReference type="InterPro" id="IPR007081">
    <property type="entry name" value="RNA_pol_Rpb1_5"/>
</dbReference>
<feature type="active site" description="Proton acceptor 1" evidence="21">
    <location>
        <position position="511"/>
    </location>
</feature>
<evidence type="ECO:0000256" key="25">
    <source>
        <dbReference type="PIRSR" id="PIRSR601548-3"/>
    </source>
</evidence>
<dbReference type="NCBIfam" id="NF006336">
    <property type="entry name" value="PRK08566.1"/>
    <property type="match status" value="1"/>
</dbReference>
<dbReference type="GO" id="GO:0008237">
    <property type="term" value="F:metallopeptidase activity"/>
    <property type="evidence" value="ECO:0007669"/>
    <property type="project" value="UniProtKB-KW"/>
</dbReference>
<evidence type="ECO:0000313" key="34">
    <source>
        <dbReference type="EMBL" id="KAF3423620.1"/>
    </source>
</evidence>
<feature type="domain" description="RNA polymerase N-terminal" evidence="33">
    <location>
        <begin position="994"/>
        <end position="1296"/>
    </location>
</feature>
<dbReference type="PANTHER" id="PTHR48446:SF1">
    <property type="entry name" value="DNA-DIRECTED RNA POLYMERASE SUBUNIT BETA' N-TERMINAL SECTION"/>
    <property type="match status" value="1"/>
</dbReference>
<feature type="active site" description="Proton acceptor 2" evidence="23">
    <location>
        <position position="511"/>
    </location>
</feature>
<feature type="disulfide bond" evidence="29">
    <location>
        <begin position="261"/>
        <end position="269"/>
    </location>
</feature>
<dbReference type="GO" id="GO:0046872">
    <property type="term" value="F:metal ion binding"/>
    <property type="evidence" value="ECO:0007669"/>
    <property type="project" value="UniProtKB-KW"/>
</dbReference>
<evidence type="ECO:0000256" key="7">
    <source>
        <dbReference type="ARBA" id="ARBA00022670"/>
    </source>
</evidence>
<evidence type="ECO:0000256" key="23">
    <source>
        <dbReference type="PIRSR" id="PIRSR601548-11"/>
    </source>
</evidence>
<dbReference type="SMART" id="SM00663">
    <property type="entry name" value="RPOLA_N"/>
    <property type="match status" value="1"/>
</dbReference>
<feature type="transmembrane region" description="Helical" evidence="32">
    <location>
        <begin position="25"/>
        <end position="45"/>
    </location>
</feature>
<feature type="binding site" evidence="25">
    <location>
        <position position="510"/>
    </location>
    <ligand>
        <name>Zn(2+)</name>
        <dbReference type="ChEBI" id="CHEBI:29105"/>
        <label>1</label>
        <note>catalytic</note>
    </ligand>
</feature>
<dbReference type="InterPro" id="IPR006592">
    <property type="entry name" value="RNA_pol_N"/>
</dbReference>
<evidence type="ECO:0000259" key="33">
    <source>
        <dbReference type="SMART" id="SM00663"/>
    </source>
</evidence>
<dbReference type="GO" id="GO:0004180">
    <property type="term" value="F:carboxypeptidase activity"/>
    <property type="evidence" value="ECO:0007669"/>
    <property type="project" value="UniProtKB-KW"/>
</dbReference>
<feature type="disulfide bond" evidence="26 29">
    <location>
        <begin position="479"/>
        <end position="497"/>
    </location>
</feature>
<protein>
    <recommendedName>
        <fullName evidence="30">DNA-directed RNA polymerase subunit</fullName>
        <ecNumber evidence="30">2.7.7.6</ecNumber>
    </recommendedName>
</protein>
<dbReference type="GO" id="GO:0006508">
    <property type="term" value="P:proteolysis"/>
    <property type="evidence" value="ECO:0007669"/>
    <property type="project" value="UniProtKB-KW"/>
</dbReference>
<dbReference type="CDD" id="cd02583">
    <property type="entry name" value="RNAP_III_RPC1_N"/>
    <property type="match status" value="1"/>
</dbReference>
<keyword evidence="7" id="KW-0645">Protease</keyword>
<feature type="binding site" evidence="24">
    <location>
        <position position="336"/>
    </location>
    <ligand>
        <name>chloride</name>
        <dbReference type="ChEBI" id="CHEBI:17996"/>
        <label>1</label>
    </ligand>
</feature>
<dbReference type="Pfam" id="PF01401">
    <property type="entry name" value="Peptidase_M2"/>
    <property type="match status" value="1"/>
</dbReference>
<keyword evidence="13 25" id="KW-0862">Zinc</keyword>
<feature type="binding site" evidence="28">
    <location>
        <position position="538"/>
    </location>
    <ligand>
        <name>Zn(2+)</name>
        <dbReference type="ChEBI" id="CHEBI:29105"/>
        <label>2</label>
        <note>catalytic</note>
    </ligand>
</feature>
<feature type="binding site" evidence="25">
    <location>
        <position position="538"/>
    </location>
    <ligand>
        <name>Zn(2+)</name>
        <dbReference type="ChEBI" id="CHEBI:29105"/>
        <label>1</label>
        <note>catalytic</note>
    </ligand>
</feature>
<dbReference type="InterPro" id="IPR001548">
    <property type="entry name" value="Peptidase_M2"/>
</dbReference>
<evidence type="ECO:0000313" key="35">
    <source>
        <dbReference type="Proteomes" id="UP000655588"/>
    </source>
</evidence>
<keyword evidence="18 22" id="KW-0325">Glycoprotein</keyword>
<dbReference type="PANTHER" id="PTHR48446">
    <property type="entry name" value="DNA-DIRECTED RNA POLYMERASE SUBUNIT BETA' N-TERMINAL SECTION"/>
    <property type="match status" value="1"/>
</dbReference>
<evidence type="ECO:0000256" key="21">
    <source>
        <dbReference type="PIRSR" id="PIRSR601548-1"/>
    </source>
</evidence>
<evidence type="ECO:0000256" key="8">
    <source>
        <dbReference type="ARBA" id="ARBA00022679"/>
    </source>
</evidence>
<comment type="function">
    <text evidence="30">DNA-dependent RNA polymerase catalyzes the transcription of DNA into RNA using the four ribonucleoside triphosphates as substrates.</text>
</comment>
<feature type="binding site" evidence="28">
    <location>
        <position position="514"/>
    </location>
    <ligand>
        <name>Zn(2+)</name>
        <dbReference type="ChEBI" id="CHEBI:29105"/>
        <label>2</label>
        <note>catalytic</note>
    </ligand>
</feature>
<dbReference type="EC" id="2.7.7.6" evidence="30"/>
<dbReference type="InterPro" id="IPR035698">
    <property type="entry name" value="RNAP_III_Rpc1_C"/>
</dbReference>
<dbReference type="GO" id="GO:0016020">
    <property type="term" value="C:membrane"/>
    <property type="evidence" value="ECO:0007669"/>
    <property type="project" value="InterPro"/>
</dbReference>